<dbReference type="PROSITE" id="PS50893">
    <property type="entry name" value="ABC_TRANSPORTER_2"/>
    <property type="match status" value="1"/>
</dbReference>
<organism evidence="4 5">
    <name type="scientific">Geomicrobium sediminis</name>
    <dbReference type="NCBI Taxonomy" id="1347788"/>
    <lineage>
        <taxon>Bacteria</taxon>
        <taxon>Bacillati</taxon>
        <taxon>Bacillota</taxon>
        <taxon>Bacilli</taxon>
        <taxon>Bacillales</taxon>
        <taxon>Geomicrobium</taxon>
    </lineage>
</organism>
<dbReference type="SUPFAM" id="SSF52540">
    <property type="entry name" value="P-loop containing nucleoside triphosphate hydrolases"/>
    <property type="match status" value="1"/>
</dbReference>
<comment type="caution">
    <text evidence="4">The sequence shown here is derived from an EMBL/GenBank/DDBJ whole genome shotgun (WGS) entry which is preliminary data.</text>
</comment>
<dbReference type="Proteomes" id="UP000741863">
    <property type="component" value="Unassembled WGS sequence"/>
</dbReference>
<proteinExistence type="predicted"/>
<accession>A0ABS2PHH2</accession>
<dbReference type="EMBL" id="JAFBEC010000016">
    <property type="protein sequence ID" value="MBM7634707.1"/>
    <property type="molecule type" value="Genomic_DNA"/>
</dbReference>
<dbReference type="InterPro" id="IPR003439">
    <property type="entry name" value="ABC_transporter-like_ATP-bd"/>
</dbReference>
<dbReference type="Gene3D" id="3.40.50.300">
    <property type="entry name" value="P-loop containing nucleotide triphosphate hydrolases"/>
    <property type="match status" value="1"/>
</dbReference>
<dbReference type="InterPro" id="IPR017871">
    <property type="entry name" value="ABC_transporter-like_CS"/>
</dbReference>
<feature type="domain" description="ABC transporter" evidence="3">
    <location>
        <begin position="3"/>
        <end position="228"/>
    </location>
</feature>
<dbReference type="InterPro" id="IPR027417">
    <property type="entry name" value="P-loop_NTPase"/>
</dbReference>
<dbReference type="RefSeq" id="WP_204699485.1">
    <property type="nucleotide sequence ID" value="NZ_JAFBEC010000016.1"/>
</dbReference>
<evidence type="ECO:0000313" key="5">
    <source>
        <dbReference type="Proteomes" id="UP000741863"/>
    </source>
</evidence>
<protein>
    <submittedName>
        <fullName evidence="4">ABC-2 type transport system ATP-binding protein</fullName>
    </submittedName>
</protein>
<gene>
    <name evidence="4" type="ORF">JOD17_003833</name>
</gene>
<dbReference type="GO" id="GO:0005524">
    <property type="term" value="F:ATP binding"/>
    <property type="evidence" value="ECO:0007669"/>
    <property type="project" value="UniProtKB-KW"/>
</dbReference>
<name>A0ABS2PHH2_9BACL</name>
<keyword evidence="2 4" id="KW-0067">ATP-binding</keyword>
<evidence type="ECO:0000256" key="1">
    <source>
        <dbReference type="ARBA" id="ARBA00022741"/>
    </source>
</evidence>
<reference evidence="4 5" key="1">
    <citation type="submission" date="2021-01" db="EMBL/GenBank/DDBJ databases">
        <title>Genomic Encyclopedia of Type Strains, Phase IV (KMG-IV): sequencing the most valuable type-strain genomes for metagenomic binning, comparative biology and taxonomic classification.</title>
        <authorList>
            <person name="Goeker M."/>
        </authorList>
    </citation>
    <scope>NUCLEOTIDE SEQUENCE [LARGE SCALE GENOMIC DNA]</scope>
    <source>
        <strain evidence="4 5">DSM 25540</strain>
    </source>
</reference>
<dbReference type="PANTHER" id="PTHR43158:SF5">
    <property type="entry name" value="ABC TRANSPORTER, ATP-BINDING PROTEIN"/>
    <property type="match status" value="1"/>
</dbReference>
<keyword evidence="5" id="KW-1185">Reference proteome</keyword>
<dbReference type="InterPro" id="IPR003593">
    <property type="entry name" value="AAA+_ATPase"/>
</dbReference>
<dbReference type="Pfam" id="PF00005">
    <property type="entry name" value="ABC_tran"/>
    <property type="match status" value="1"/>
</dbReference>
<evidence type="ECO:0000313" key="4">
    <source>
        <dbReference type="EMBL" id="MBM7634707.1"/>
    </source>
</evidence>
<dbReference type="SMART" id="SM00382">
    <property type="entry name" value="AAA"/>
    <property type="match status" value="1"/>
</dbReference>
<evidence type="ECO:0000256" key="2">
    <source>
        <dbReference type="ARBA" id="ARBA00022840"/>
    </source>
</evidence>
<dbReference type="PROSITE" id="PS00211">
    <property type="entry name" value="ABC_TRANSPORTER_1"/>
    <property type="match status" value="1"/>
</dbReference>
<evidence type="ECO:0000259" key="3">
    <source>
        <dbReference type="PROSITE" id="PS50893"/>
    </source>
</evidence>
<keyword evidence="1" id="KW-0547">Nucleotide-binding</keyword>
<sequence length="292" mass="33516">MKINFNQVSFTRKQKTILHNISFQLEGPKIVGLLGRNGAGKTTLLSILTAFQQASNGTVTLNNETTFENEHAVEQMIFVRDHNFEYETEKVGDYIETYAKFRPNFDHGYAHQLLKRFRVSKDLEVAKLSKGMASAMQVVIGLASRAPVTIFDEAYLGMDAPARELFYKEVLNDFMEHPRLIILSTHLISEMETLFEEVIIIKNGRLFTHEDKEAFQQRGYRITGDEQSVNEFSKDKTIVATQQLGPTKSVMIYGSFTDDDQRRLAELNLERSFVSLQDLFIHLTEEENEDDE</sequence>
<dbReference type="PANTHER" id="PTHR43158">
    <property type="entry name" value="SKFA PEPTIDE EXPORT ATP-BINDING PROTEIN SKFE"/>
    <property type="match status" value="1"/>
</dbReference>